<evidence type="ECO:0000313" key="2">
    <source>
        <dbReference type="EMBL" id="KAF2453082.1"/>
    </source>
</evidence>
<feature type="region of interest" description="Disordered" evidence="1">
    <location>
        <begin position="65"/>
        <end position="84"/>
    </location>
</feature>
<evidence type="ECO:0000256" key="1">
    <source>
        <dbReference type="SAM" id="MobiDB-lite"/>
    </source>
</evidence>
<organism evidence="2 3">
    <name type="scientific">Lineolata rhizophorae</name>
    <dbReference type="NCBI Taxonomy" id="578093"/>
    <lineage>
        <taxon>Eukaryota</taxon>
        <taxon>Fungi</taxon>
        <taxon>Dikarya</taxon>
        <taxon>Ascomycota</taxon>
        <taxon>Pezizomycotina</taxon>
        <taxon>Dothideomycetes</taxon>
        <taxon>Dothideomycetes incertae sedis</taxon>
        <taxon>Lineolatales</taxon>
        <taxon>Lineolataceae</taxon>
        <taxon>Lineolata</taxon>
    </lineage>
</organism>
<accession>A0A6A6NMX9</accession>
<protein>
    <submittedName>
        <fullName evidence="2">Uncharacterized protein</fullName>
    </submittedName>
</protein>
<name>A0A6A6NMX9_9PEZI</name>
<gene>
    <name evidence="2" type="ORF">BDY21DRAFT_424701</name>
</gene>
<dbReference type="Proteomes" id="UP000799766">
    <property type="component" value="Unassembled WGS sequence"/>
</dbReference>
<proteinExistence type="predicted"/>
<feature type="compositionally biased region" description="Basic and acidic residues" evidence="1">
    <location>
        <begin position="97"/>
        <end position="110"/>
    </location>
</feature>
<dbReference type="EMBL" id="MU001700">
    <property type="protein sequence ID" value="KAF2453082.1"/>
    <property type="molecule type" value="Genomic_DNA"/>
</dbReference>
<dbReference type="AlphaFoldDB" id="A0A6A6NMX9"/>
<reference evidence="2" key="1">
    <citation type="journal article" date="2020" name="Stud. Mycol.">
        <title>101 Dothideomycetes genomes: a test case for predicting lifestyles and emergence of pathogens.</title>
        <authorList>
            <person name="Haridas S."/>
            <person name="Albert R."/>
            <person name="Binder M."/>
            <person name="Bloem J."/>
            <person name="Labutti K."/>
            <person name="Salamov A."/>
            <person name="Andreopoulos B."/>
            <person name="Baker S."/>
            <person name="Barry K."/>
            <person name="Bills G."/>
            <person name="Bluhm B."/>
            <person name="Cannon C."/>
            <person name="Castanera R."/>
            <person name="Culley D."/>
            <person name="Daum C."/>
            <person name="Ezra D."/>
            <person name="Gonzalez J."/>
            <person name="Henrissat B."/>
            <person name="Kuo A."/>
            <person name="Liang C."/>
            <person name="Lipzen A."/>
            <person name="Lutzoni F."/>
            <person name="Magnuson J."/>
            <person name="Mondo S."/>
            <person name="Nolan M."/>
            <person name="Ohm R."/>
            <person name="Pangilinan J."/>
            <person name="Park H.-J."/>
            <person name="Ramirez L."/>
            <person name="Alfaro M."/>
            <person name="Sun H."/>
            <person name="Tritt A."/>
            <person name="Yoshinaga Y."/>
            <person name="Zwiers L.-H."/>
            <person name="Turgeon B."/>
            <person name="Goodwin S."/>
            <person name="Spatafora J."/>
            <person name="Crous P."/>
            <person name="Grigoriev I."/>
        </authorList>
    </citation>
    <scope>NUCLEOTIDE SEQUENCE</scope>
    <source>
        <strain evidence="2">ATCC 16933</strain>
    </source>
</reference>
<evidence type="ECO:0000313" key="3">
    <source>
        <dbReference type="Proteomes" id="UP000799766"/>
    </source>
</evidence>
<keyword evidence="3" id="KW-1185">Reference proteome</keyword>
<feature type="region of interest" description="Disordered" evidence="1">
    <location>
        <begin position="97"/>
        <end position="142"/>
    </location>
</feature>
<sequence>MTAFSAGLRVTIFVTAHTMLDSSSLLMTAPPGYFAPRESAGSTMDMRTRRSPWRLLSSILSAMKPQHRLRKSDPGASRHKAVSGGVSVNDFLKDVKGGTRLLSDDPHIDSPDSPTPELRLPTPPPTRKAHDILQAGGVNTKK</sequence>
<feature type="compositionally biased region" description="Low complexity" evidence="1">
    <location>
        <begin position="111"/>
        <end position="120"/>
    </location>
</feature>